<dbReference type="Gene3D" id="1.10.8.430">
    <property type="entry name" value="Helical domain of apoptotic protease-activating factors"/>
    <property type="match status" value="1"/>
</dbReference>
<protein>
    <recommendedName>
        <fullName evidence="4">NB-ARC domain-containing protein</fullName>
    </recommendedName>
</protein>
<keyword evidence="3" id="KW-1185">Reference proteome</keyword>
<comment type="caution">
    <text evidence="2">The sequence shown here is derived from an EMBL/GenBank/DDBJ whole genome shotgun (WGS) entry which is preliminary data.</text>
</comment>
<proteinExistence type="predicted"/>
<keyword evidence="1" id="KW-0433">Leucine-rich repeat</keyword>
<dbReference type="Proteomes" id="UP000824120">
    <property type="component" value="Chromosome 10"/>
</dbReference>
<dbReference type="EMBL" id="JACXVP010000010">
    <property type="protein sequence ID" value="KAG5582642.1"/>
    <property type="molecule type" value="Genomic_DNA"/>
</dbReference>
<dbReference type="SUPFAM" id="SSF52540">
    <property type="entry name" value="P-loop containing nucleoside triphosphate hydrolases"/>
    <property type="match status" value="1"/>
</dbReference>
<evidence type="ECO:0000256" key="1">
    <source>
        <dbReference type="ARBA" id="ARBA00022614"/>
    </source>
</evidence>
<evidence type="ECO:0008006" key="4">
    <source>
        <dbReference type="Google" id="ProtNLM"/>
    </source>
</evidence>
<gene>
    <name evidence="2" type="ORF">H5410_053269</name>
</gene>
<reference evidence="2 3" key="1">
    <citation type="submission" date="2020-09" db="EMBL/GenBank/DDBJ databases">
        <title>De no assembly of potato wild relative species, Solanum commersonii.</title>
        <authorList>
            <person name="Cho K."/>
        </authorList>
    </citation>
    <scope>NUCLEOTIDE SEQUENCE [LARGE SCALE GENOMIC DNA]</scope>
    <source>
        <strain evidence="2">LZ3.2</strain>
        <tissue evidence="2">Leaf</tissue>
    </source>
</reference>
<accession>A0A9J5X3Y4</accession>
<evidence type="ECO:0000313" key="3">
    <source>
        <dbReference type="Proteomes" id="UP000824120"/>
    </source>
</evidence>
<sequence>MVIMENRIVEICQGLPLAASVLGGLIRNNEKHEWQEVLDSNSLVALLKMILGTLKNSKTSDQLIQLGWRRHSRVHVKRPL</sequence>
<organism evidence="2 3">
    <name type="scientific">Solanum commersonii</name>
    <name type="common">Commerson's wild potato</name>
    <name type="synonym">Commerson's nightshade</name>
    <dbReference type="NCBI Taxonomy" id="4109"/>
    <lineage>
        <taxon>Eukaryota</taxon>
        <taxon>Viridiplantae</taxon>
        <taxon>Streptophyta</taxon>
        <taxon>Embryophyta</taxon>
        <taxon>Tracheophyta</taxon>
        <taxon>Spermatophyta</taxon>
        <taxon>Magnoliopsida</taxon>
        <taxon>eudicotyledons</taxon>
        <taxon>Gunneridae</taxon>
        <taxon>Pentapetalae</taxon>
        <taxon>asterids</taxon>
        <taxon>lamiids</taxon>
        <taxon>Solanales</taxon>
        <taxon>Solanaceae</taxon>
        <taxon>Solanoideae</taxon>
        <taxon>Solaneae</taxon>
        <taxon>Solanum</taxon>
    </lineage>
</organism>
<name>A0A9J5X3Y4_SOLCO</name>
<dbReference type="AlphaFoldDB" id="A0A9J5X3Y4"/>
<evidence type="ECO:0000313" key="2">
    <source>
        <dbReference type="EMBL" id="KAG5582642.1"/>
    </source>
</evidence>
<dbReference type="InterPro" id="IPR027417">
    <property type="entry name" value="P-loop_NTPase"/>
</dbReference>
<dbReference type="InterPro" id="IPR042197">
    <property type="entry name" value="Apaf_helical"/>
</dbReference>
<dbReference type="GO" id="GO:0043531">
    <property type="term" value="F:ADP binding"/>
    <property type="evidence" value="ECO:0007669"/>
    <property type="project" value="InterPro"/>
</dbReference>